<comment type="caution">
    <text evidence="2">The sequence shown here is derived from an EMBL/GenBank/DDBJ whole genome shotgun (WGS) entry which is preliminary data.</text>
</comment>
<organism evidence="2 3">
    <name type="scientific">Dyella halodurans</name>
    <dbReference type="NCBI Taxonomy" id="1920171"/>
    <lineage>
        <taxon>Bacteria</taxon>
        <taxon>Pseudomonadati</taxon>
        <taxon>Pseudomonadota</taxon>
        <taxon>Gammaproteobacteria</taxon>
        <taxon>Lysobacterales</taxon>
        <taxon>Rhodanobacteraceae</taxon>
        <taxon>Dyella</taxon>
    </lineage>
</organism>
<keyword evidence="1" id="KW-0812">Transmembrane</keyword>
<evidence type="ECO:0000256" key="1">
    <source>
        <dbReference type="SAM" id="Phobius"/>
    </source>
</evidence>
<dbReference type="Proteomes" id="UP001595961">
    <property type="component" value="Unassembled WGS sequence"/>
</dbReference>
<reference evidence="3" key="1">
    <citation type="journal article" date="2019" name="Int. J. Syst. Evol. Microbiol.">
        <title>The Global Catalogue of Microorganisms (GCM) 10K type strain sequencing project: providing services to taxonomists for standard genome sequencing and annotation.</title>
        <authorList>
            <consortium name="The Broad Institute Genomics Platform"/>
            <consortium name="The Broad Institute Genome Sequencing Center for Infectious Disease"/>
            <person name="Wu L."/>
            <person name="Ma J."/>
        </authorList>
    </citation>
    <scope>NUCLEOTIDE SEQUENCE [LARGE SCALE GENOMIC DNA]</scope>
    <source>
        <strain evidence="3">CCM 4481</strain>
    </source>
</reference>
<dbReference type="EMBL" id="JBHSGA010000020">
    <property type="protein sequence ID" value="MFC4528785.1"/>
    <property type="molecule type" value="Genomic_DNA"/>
</dbReference>
<sequence length="181" mass="20219">MMAAPGHAPVEAGPVLRDIHLPRDPSWWPPAPGWWMLALLLLAAGSIAAWWWLHRYRRHAIERAVLAEVDLLAKQWNGQSQRLAAGLHQLLRRGALRYDSGAARAHGNDWRRILAVVSDDQAMLAQLTLLDSAMYRPDAAFDQDAAVAATRQWLLMAWRHRPIRKASSATPLSPPVESSHA</sequence>
<gene>
    <name evidence="2" type="ORF">ACFO5W_19230</name>
</gene>
<protein>
    <submittedName>
        <fullName evidence="2">DUF4381 domain-containing protein</fullName>
    </submittedName>
</protein>
<evidence type="ECO:0000313" key="3">
    <source>
        <dbReference type="Proteomes" id="UP001595961"/>
    </source>
</evidence>
<keyword evidence="1" id="KW-0472">Membrane</keyword>
<name>A0ABV9C6Y7_9GAMM</name>
<keyword evidence="1" id="KW-1133">Transmembrane helix</keyword>
<evidence type="ECO:0000313" key="2">
    <source>
        <dbReference type="EMBL" id="MFC4528785.1"/>
    </source>
</evidence>
<dbReference type="Pfam" id="PF14316">
    <property type="entry name" value="DUF4381"/>
    <property type="match status" value="1"/>
</dbReference>
<accession>A0ABV9C6Y7</accession>
<dbReference type="RefSeq" id="WP_266147849.1">
    <property type="nucleotide sequence ID" value="NZ_CP064028.1"/>
</dbReference>
<keyword evidence="3" id="KW-1185">Reference proteome</keyword>
<proteinExistence type="predicted"/>
<dbReference type="InterPro" id="IPR025489">
    <property type="entry name" value="DUF4381"/>
</dbReference>
<feature type="transmembrane region" description="Helical" evidence="1">
    <location>
        <begin position="33"/>
        <end position="53"/>
    </location>
</feature>